<feature type="transmembrane region" description="Helical" evidence="2">
    <location>
        <begin position="259"/>
        <end position="281"/>
    </location>
</feature>
<dbReference type="PANTHER" id="PTHR22911">
    <property type="entry name" value="ACYL-MALONYL CONDENSING ENZYME-RELATED"/>
    <property type="match status" value="1"/>
</dbReference>
<keyword evidence="2" id="KW-0472">Membrane</keyword>
<keyword evidence="2" id="KW-0812">Transmembrane</keyword>
<keyword evidence="4" id="KW-1185">Reference proteome</keyword>
<dbReference type="Proteomes" id="UP001295684">
    <property type="component" value="Unassembled WGS sequence"/>
</dbReference>
<gene>
    <name evidence="3" type="ORF">ECRASSUSDP1_LOCUS10145</name>
</gene>
<organism evidence="3 4">
    <name type="scientific">Euplotes crassus</name>
    <dbReference type="NCBI Taxonomy" id="5936"/>
    <lineage>
        <taxon>Eukaryota</taxon>
        <taxon>Sar</taxon>
        <taxon>Alveolata</taxon>
        <taxon>Ciliophora</taxon>
        <taxon>Intramacronucleata</taxon>
        <taxon>Spirotrichea</taxon>
        <taxon>Hypotrichia</taxon>
        <taxon>Euplotida</taxon>
        <taxon>Euplotidae</taxon>
        <taxon>Moneuplotes</taxon>
    </lineage>
</organism>
<feature type="transmembrane region" description="Helical" evidence="2">
    <location>
        <begin position="58"/>
        <end position="77"/>
    </location>
</feature>
<evidence type="ECO:0000313" key="4">
    <source>
        <dbReference type="Proteomes" id="UP001295684"/>
    </source>
</evidence>
<feature type="transmembrane region" description="Helical" evidence="2">
    <location>
        <begin position="356"/>
        <end position="374"/>
    </location>
</feature>
<dbReference type="AlphaFoldDB" id="A0AAD1UHF5"/>
<comment type="caution">
    <text evidence="3">The sequence shown here is derived from an EMBL/GenBank/DDBJ whole genome shotgun (WGS) entry which is preliminary data.</text>
</comment>
<name>A0AAD1UHF5_EUPCR</name>
<feature type="compositionally biased region" description="Basic and acidic residues" evidence="1">
    <location>
        <begin position="420"/>
        <end position="430"/>
    </location>
</feature>
<dbReference type="EMBL" id="CAMPGE010009993">
    <property type="protein sequence ID" value="CAI2368849.1"/>
    <property type="molecule type" value="Genomic_DNA"/>
</dbReference>
<reference evidence="3" key="1">
    <citation type="submission" date="2023-07" db="EMBL/GenBank/DDBJ databases">
        <authorList>
            <consortium name="AG Swart"/>
            <person name="Singh M."/>
            <person name="Singh A."/>
            <person name="Seah K."/>
            <person name="Emmerich C."/>
        </authorList>
    </citation>
    <scope>NUCLEOTIDE SEQUENCE</scope>
    <source>
        <strain evidence="3">DP1</strain>
    </source>
</reference>
<dbReference type="SUPFAM" id="SSF103481">
    <property type="entry name" value="Multidrug resistance efflux transporter EmrE"/>
    <property type="match status" value="2"/>
</dbReference>
<feature type="region of interest" description="Disordered" evidence="1">
    <location>
        <begin position="412"/>
        <end position="438"/>
    </location>
</feature>
<feature type="transmembrane region" description="Helical" evidence="2">
    <location>
        <begin position="325"/>
        <end position="344"/>
    </location>
</feature>
<evidence type="ECO:0000256" key="2">
    <source>
        <dbReference type="SAM" id="Phobius"/>
    </source>
</evidence>
<dbReference type="PANTHER" id="PTHR22911:SF137">
    <property type="entry name" value="SOLUTE CARRIER FAMILY 35 MEMBER G2-RELATED"/>
    <property type="match status" value="1"/>
</dbReference>
<accession>A0AAD1UHF5</accession>
<feature type="transmembrane region" description="Helical" evidence="2">
    <location>
        <begin position="115"/>
        <end position="139"/>
    </location>
</feature>
<feature type="transmembrane region" description="Helical" evidence="2">
    <location>
        <begin position="293"/>
        <end position="313"/>
    </location>
</feature>
<feature type="transmembrane region" description="Helical" evidence="2">
    <location>
        <begin position="151"/>
        <end position="170"/>
    </location>
</feature>
<sequence>MQDLRDNENEDIKEINDQKKRSLSWIFYAISATVCFAISAYILGIISVNGASAKFLNSWGYLFVSILIVSTKNIKFVKQRRKYKRESPEATKNLSSFATLKDSCYYNKEQEAYEIMALVLSFICGLLNFAGEFSIIFAFQHALDSLLNQGILTSLFTLGAIIVLVGSVYLLDERVRFCECGGVILIILGTVFIALTKKGEEIPGVPLPPELSPQDNELDILIPNEGPAIAILLAILATVCFGTRGLILKYMFLQKGIDGISASSVFLITDGLIGGITGLVITLNGGAYAAFQPLYIVLGIVSGCLAGTGVLCLNISIMEGLAGPAVAMSNLSSVIQALLDWGFLGQVPSMNETLGLIIAVAGAIVMAVGDNYIIKPLFYRSSQHESSKVVNKDIENNSGNYKNSSLVDAMRRRNIKNNQKRNEIFQKEKEDGDDEASD</sequence>
<dbReference type="GO" id="GO:0016020">
    <property type="term" value="C:membrane"/>
    <property type="evidence" value="ECO:0007669"/>
    <property type="project" value="TreeGrafter"/>
</dbReference>
<feature type="transmembrane region" description="Helical" evidence="2">
    <location>
        <begin position="177"/>
        <end position="195"/>
    </location>
</feature>
<feature type="transmembrane region" description="Helical" evidence="2">
    <location>
        <begin position="228"/>
        <end position="247"/>
    </location>
</feature>
<evidence type="ECO:0008006" key="5">
    <source>
        <dbReference type="Google" id="ProtNLM"/>
    </source>
</evidence>
<proteinExistence type="predicted"/>
<protein>
    <recommendedName>
        <fullName evidence="5">EamA domain-containing protein</fullName>
    </recommendedName>
</protein>
<evidence type="ECO:0000313" key="3">
    <source>
        <dbReference type="EMBL" id="CAI2368849.1"/>
    </source>
</evidence>
<keyword evidence="2" id="KW-1133">Transmembrane helix</keyword>
<dbReference type="InterPro" id="IPR037185">
    <property type="entry name" value="EmrE-like"/>
</dbReference>
<evidence type="ECO:0000256" key="1">
    <source>
        <dbReference type="SAM" id="MobiDB-lite"/>
    </source>
</evidence>
<feature type="transmembrane region" description="Helical" evidence="2">
    <location>
        <begin position="25"/>
        <end position="46"/>
    </location>
</feature>